<dbReference type="Pfam" id="PF11381">
    <property type="entry name" value="DUF3185"/>
    <property type="match status" value="1"/>
</dbReference>
<dbReference type="RefSeq" id="WP_123638668.1">
    <property type="nucleotide sequence ID" value="NZ_JBHYFO010000001.1"/>
</dbReference>
<organism evidence="2 3">
    <name type="scientific">Marinimicrobium koreense</name>
    <dbReference type="NCBI Taxonomy" id="306545"/>
    <lineage>
        <taxon>Bacteria</taxon>
        <taxon>Pseudomonadati</taxon>
        <taxon>Pseudomonadota</taxon>
        <taxon>Gammaproteobacteria</taxon>
        <taxon>Cellvibrionales</taxon>
        <taxon>Cellvibrionaceae</taxon>
        <taxon>Marinimicrobium</taxon>
    </lineage>
</organism>
<dbReference type="OrthoDB" id="6199344at2"/>
<keyword evidence="1" id="KW-0812">Transmembrane</keyword>
<feature type="transmembrane region" description="Helical" evidence="1">
    <location>
        <begin position="46"/>
        <end position="65"/>
    </location>
</feature>
<name>A0A3N1PAM9_9GAMM</name>
<gene>
    <name evidence="2" type="ORF">EDC38_2353</name>
</gene>
<keyword evidence="1" id="KW-1133">Transmembrane helix</keyword>
<dbReference type="Proteomes" id="UP000273643">
    <property type="component" value="Unassembled WGS sequence"/>
</dbReference>
<evidence type="ECO:0000256" key="1">
    <source>
        <dbReference type="SAM" id="Phobius"/>
    </source>
</evidence>
<keyword evidence="1" id="KW-0472">Membrane</keyword>
<evidence type="ECO:0000313" key="3">
    <source>
        <dbReference type="Proteomes" id="UP000273643"/>
    </source>
</evidence>
<sequence length="67" mass="7247">MTTNKLIGLILLVVGLILLYFGWQSSQSVGDQVAEAFTGRFTDETLWFLIGGAAAAVAGAYMAFFRK</sequence>
<reference evidence="2 3" key="1">
    <citation type="submission" date="2018-11" db="EMBL/GenBank/DDBJ databases">
        <title>Genomic Encyclopedia of Type Strains, Phase IV (KMG-IV): sequencing the most valuable type-strain genomes for metagenomic binning, comparative biology and taxonomic classification.</title>
        <authorList>
            <person name="Goeker M."/>
        </authorList>
    </citation>
    <scope>NUCLEOTIDE SEQUENCE [LARGE SCALE GENOMIC DNA]</scope>
    <source>
        <strain evidence="2 3">DSM 16974</strain>
    </source>
</reference>
<dbReference type="EMBL" id="RJUK01000001">
    <property type="protein sequence ID" value="ROQ21726.1"/>
    <property type="molecule type" value="Genomic_DNA"/>
</dbReference>
<dbReference type="AlphaFoldDB" id="A0A3N1PAM9"/>
<keyword evidence="3" id="KW-1185">Reference proteome</keyword>
<protein>
    <submittedName>
        <fullName evidence="2">Uncharacterized protein DUF3185</fullName>
    </submittedName>
</protein>
<evidence type="ECO:0000313" key="2">
    <source>
        <dbReference type="EMBL" id="ROQ21726.1"/>
    </source>
</evidence>
<dbReference type="InterPro" id="IPR021521">
    <property type="entry name" value="DUF3185"/>
</dbReference>
<comment type="caution">
    <text evidence="2">The sequence shown here is derived from an EMBL/GenBank/DDBJ whole genome shotgun (WGS) entry which is preliminary data.</text>
</comment>
<proteinExistence type="predicted"/>
<accession>A0A3N1PAM9</accession>